<accession>A0A6A6TAM9</accession>
<protein>
    <recommendedName>
        <fullName evidence="3">F-box domain-containing protein</fullName>
    </recommendedName>
</protein>
<sequence length="395" mass="46000">MVDNYSIASRPNDEGFTITRMARWWLPMDVRRKINEYLPAELRIFDQPCAWRHTVTVSRQAQRVNPGRQDKQPFRFMDLPQELRFMVYERLPREITHCHVAVDSGLRGNSSELTESATVVIRRTTTSILVVSKTIHEEASPIVQRTIRSFILEKNPKLSSSYVDAYGLVPALVRSVINSFCDYKHRLHEHGTWSTGNSLVHRCVHDPTWDDMINQKVRDVMQLNHWYPRVQDQQSLRRHLRAFIIKSIFQLLHRAMQCYQVAQLQPPPVEYVYPPTIEYVDYYNLSPQGRRNARTLGDSERRLLLVALSRIVVPRKLRRWLRVNDPMSPLLSGDTGVDIGFAGCALQSPGVVDMHRGTVPVQGRREGIKKTDSMGARLRFLPEMTREQWEDEWMV</sequence>
<proteinExistence type="predicted"/>
<dbReference type="EMBL" id="MU004342">
    <property type="protein sequence ID" value="KAF2655958.1"/>
    <property type="molecule type" value="Genomic_DNA"/>
</dbReference>
<dbReference type="OrthoDB" id="5314997at2759"/>
<keyword evidence="2" id="KW-1185">Reference proteome</keyword>
<organism evidence="1 2">
    <name type="scientific">Lophiostoma macrostomum CBS 122681</name>
    <dbReference type="NCBI Taxonomy" id="1314788"/>
    <lineage>
        <taxon>Eukaryota</taxon>
        <taxon>Fungi</taxon>
        <taxon>Dikarya</taxon>
        <taxon>Ascomycota</taxon>
        <taxon>Pezizomycotina</taxon>
        <taxon>Dothideomycetes</taxon>
        <taxon>Pleosporomycetidae</taxon>
        <taxon>Pleosporales</taxon>
        <taxon>Lophiostomataceae</taxon>
        <taxon>Lophiostoma</taxon>
    </lineage>
</organism>
<gene>
    <name evidence="1" type="ORF">K491DRAFT_692462</name>
</gene>
<name>A0A6A6TAM9_9PLEO</name>
<reference evidence="1" key="1">
    <citation type="journal article" date="2020" name="Stud. Mycol.">
        <title>101 Dothideomycetes genomes: a test case for predicting lifestyles and emergence of pathogens.</title>
        <authorList>
            <person name="Haridas S."/>
            <person name="Albert R."/>
            <person name="Binder M."/>
            <person name="Bloem J."/>
            <person name="Labutti K."/>
            <person name="Salamov A."/>
            <person name="Andreopoulos B."/>
            <person name="Baker S."/>
            <person name="Barry K."/>
            <person name="Bills G."/>
            <person name="Bluhm B."/>
            <person name="Cannon C."/>
            <person name="Castanera R."/>
            <person name="Culley D."/>
            <person name="Daum C."/>
            <person name="Ezra D."/>
            <person name="Gonzalez J."/>
            <person name="Henrissat B."/>
            <person name="Kuo A."/>
            <person name="Liang C."/>
            <person name="Lipzen A."/>
            <person name="Lutzoni F."/>
            <person name="Magnuson J."/>
            <person name="Mondo S."/>
            <person name="Nolan M."/>
            <person name="Ohm R."/>
            <person name="Pangilinan J."/>
            <person name="Park H.-J."/>
            <person name="Ramirez L."/>
            <person name="Alfaro M."/>
            <person name="Sun H."/>
            <person name="Tritt A."/>
            <person name="Yoshinaga Y."/>
            <person name="Zwiers L.-H."/>
            <person name="Turgeon B."/>
            <person name="Goodwin S."/>
            <person name="Spatafora J."/>
            <person name="Crous P."/>
            <person name="Grigoriev I."/>
        </authorList>
    </citation>
    <scope>NUCLEOTIDE SEQUENCE</scope>
    <source>
        <strain evidence="1">CBS 122681</strain>
    </source>
</reference>
<evidence type="ECO:0000313" key="2">
    <source>
        <dbReference type="Proteomes" id="UP000799324"/>
    </source>
</evidence>
<evidence type="ECO:0000313" key="1">
    <source>
        <dbReference type="EMBL" id="KAF2655958.1"/>
    </source>
</evidence>
<dbReference type="Proteomes" id="UP000799324">
    <property type="component" value="Unassembled WGS sequence"/>
</dbReference>
<dbReference type="AlphaFoldDB" id="A0A6A6TAM9"/>
<evidence type="ECO:0008006" key="3">
    <source>
        <dbReference type="Google" id="ProtNLM"/>
    </source>
</evidence>